<gene>
    <name evidence="1" type="ORF">PGQ11_005270</name>
</gene>
<evidence type="ECO:0000313" key="2">
    <source>
        <dbReference type="Proteomes" id="UP001390339"/>
    </source>
</evidence>
<name>A0ABR2JAE4_9PEZI</name>
<protein>
    <submittedName>
        <fullName evidence="1">Uncharacterized protein</fullName>
    </submittedName>
</protein>
<proteinExistence type="predicted"/>
<dbReference type="Proteomes" id="UP001390339">
    <property type="component" value="Unassembled WGS sequence"/>
</dbReference>
<evidence type="ECO:0000313" key="1">
    <source>
        <dbReference type="EMBL" id="KAK8874756.1"/>
    </source>
</evidence>
<reference evidence="1 2" key="1">
    <citation type="journal article" date="2024" name="IMA Fungus">
        <title>Apiospora arundinis, a panoply of carbohydrate-active enzymes and secondary metabolites.</title>
        <authorList>
            <person name="Sorensen T."/>
            <person name="Petersen C."/>
            <person name="Muurmann A.T."/>
            <person name="Christiansen J.V."/>
            <person name="Brundto M.L."/>
            <person name="Overgaard C.K."/>
            <person name="Boysen A.T."/>
            <person name="Wollenberg R.D."/>
            <person name="Larsen T.O."/>
            <person name="Sorensen J.L."/>
            <person name="Nielsen K.L."/>
            <person name="Sondergaard T.E."/>
        </authorList>
    </citation>
    <scope>NUCLEOTIDE SEQUENCE [LARGE SCALE GENOMIC DNA]</scope>
    <source>
        <strain evidence="1 2">AAU 773</strain>
    </source>
</reference>
<keyword evidence="2" id="KW-1185">Reference proteome</keyword>
<organism evidence="1 2">
    <name type="scientific">Apiospora arundinis</name>
    <dbReference type="NCBI Taxonomy" id="335852"/>
    <lineage>
        <taxon>Eukaryota</taxon>
        <taxon>Fungi</taxon>
        <taxon>Dikarya</taxon>
        <taxon>Ascomycota</taxon>
        <taxon>Pezizomycotina</taxon>
        <taxon>Sordariomycetes</taxon>
        <taxon>Xylariomycetidae</taxon>
        <taxon>Amphisphaeriales</taxon>
        <taxon>Apiosporaceae</taxon>
        <taxon>Apiospora</taxon>
    </lineage>
</organism>
<comment type="caution">
    <text evidence="1">The sequence shown here is derived from an EMBL/GenBank/DDBJ whole genome shotgun (WGS) entry which is preliminary data.</text>
</comment>
<accession>A0ABR2JAE4</accession>
<sequence length="71" mass="7862">MEESQAIVGTGQYPGPPTFRLAGVLSLVQDVPNMTISEKYWERDDSVGRQHVQNPGEVVNVADWAFVDTMP</sequence>
<dbReference type="EMBL" id="JAPCWZ010000003">
    <property type="protein sequence ID" value="KAK8874756.1"/>
    <property type="molecule type" value="Genomic_DNA"/>
</dbReference>